<evidence type="ECO:0000313" key="2">
    <source>
        <dbReference type="EMBL" id="STP21034.1"/>
    </source>
</evidence>
<organism evidence="2 3">
    <name type="scientific">Escherichia coli</name>
    <dbReference type="NCBI Taxonomy" id="562"/>
    <lineage>
        <taxon>Bacteria</taxon>
        <taxon>Pseudomonadati</taxon>
        <taxon>Pseudomonadota</taxon>
        <taxon>Gammaproteobacteria</taxon>
        <taxon>Enterobacterales</taxon>
        <taxon>Enterobacteriaceae</taxon>
        <taxon>Escherichia</taxon>
    </lineage>
</organism>
<evidence type="ECO:0000259" key="1">
    <source>
        <dbReference type="Pfam" id="PF07693"/>
    </source>
</evidence>
<dbReference type="Pfam" id="PF07693">
    <property type="entry name" value="KAP_NTPase"/>
    <property type="match status" value="1"/>
</dbReference>
<name>A0A377KBM2_ECOLX</name>
<protein>
    <submittedName>
        <fullName evidence="2">Predicted P-loop ATPase</fullName>
    </submittedName>
</protein>
<dbReference type="InterPro" id="IPR011646">
    <property type="entry name" value="KAP_P-loop"/>
</dbReference>
<dbReference type="Proteomes" id="UP000254181">
    <property type="component" value="Unassembled WGS sequence"/>
</dbReference>
<dbReference type="EMBL" id="UGEM01000004">
    <property type="protein sequence ID" value="STP21034.1"/>
    <property type="molecule type" value="Genomic_DNA"/>
</dbReference>
<accession>A0A377KBM2</accession>
<proteinExistence type="predicted"/>
<dbReference type="AlphaFoldDB" id="A0A377KBM2"/>
<feature type="domain" description="KAP NTPase" evidence="1">
    <location>
        <begin position="25"/>
        <end position="108"/>
    </location>
</feature>
<sequence>MSTYHNDQPILGGQNDPDLLNRLDFANHLANILLLNHNDDCLTVSIEAEWGYGKTSVINLIKGALNEKEFLPIIIEYNPWLAGQPESLIQDFLLQFSSQLNIKDNSKAALEASKELIAYSNLFSVAKLIPGTEPWASIIEKVLSNFGSATKKIAELKKTGSFR</sequence>
<gene>
    <name evidence="2" type="ORF">NCTC9075_04504</name>
</gene>
<evidence type="ECO:0000313" key="3">
    <source>
        <dbReference type="Proteomes" id="UP000254181"/>
    </source>
</evidence>
<reference evidence="2 3" key="1">
    <citation type="submission" date="2018-06" db="EMBL/GenBank/DDBJ databases">
        <authorList>
            <consortium name="Pathogen Informatics"/>
            <person name="Doyle S."/>
        </authorList>
    </citation>
    <scope>NUCLEOTIDE SEQUENCE [LARGE SCALE GENOMIC DNA]</scope>
    <source>
        <strain evidence="2 3">NCTC9075</strain>
    </source>
</reference>